<reference evidence="1" key="1">
    <citation type="submission" date="2015-07" db="EMBL/GenBank/DDBJ databases">
        <title>MeaNS - Measles Nucleotide Surveillance Program.</title>
        <authorList>
            <person name="Tran T."/>
            <person name="Druce J."/>
        </authorList>
    </citation>
    <scope>NUCLEOTIDE SEQUENCE</scope>
    <source>
        <strain evidence="1">UCB-OBI-ISO-001</strain>
        <tissue evidence="1">Gonad</tissue>
    </source>
</reference>
<evidence type="ECO:0008006" key="2">
    <source>
        <dbReference type="Google" id="ProtNLM"/>
    </source>
</evidence>
<proteinExistence type="predicted"/>
<protein>
    <recommendedName>
        <fullName evidence="2">ATP-dependent DNA helicase</fullName>
    </recommendedName>
</protein>
<accession>A0A0L8IBS2</accession>
<evidence type="ECO:0000313" key="1">
    <source>
        <dbReference type="EMBL" id="KOF98897.1"/>
    </source>
</evidence>
<name>A0A0L8IBS2_OCTBM</name>
<gene>
    <name evidence="1" type="ORF">OCBIM_22021722mg</name>
</gene>
<dbReference type="AlphaFoldDB" id="A0A0L8IBS2"/>
<organism evidence="1">
    <name type="scientific">Octopus bimaculoides</name>
    <name type="common">California two-spotted octopus</name>
    <dbReference type="NCBI Taxonomy" id="37653"/>
    <lineage>
        <taxon>Eukaryota</taxon>
        <taxon>Metazoa</taxon>
        <taxon>Spiralia</taxon>
        <taxon>Lophotrochozoa</taxon>
        <taxon>Mollusca</taxon>
        <taxon>Cephalopoda</taxon>
        <taxon>Coleoidea</taxon>
        <taxon>Octopodiformes</taxon>
        <taxon>Octopoda</taxon>
        <taxon>Incirrata</taxon>
        <taxon>Octopodidae</taxon>
        <taxon>Octopus</taxon>
    </lineage>
</organism>
<dbReference type="EMBL" id="KQ416053">
    <property type="protein sequence ID" value="KOF98897.1"/>
    <property type="molecule type" value="Genomic_DNA"/>
</dbReference>
<sequence length="83" mass="9430">MAPRLIIKQMMPTVLETTILTRKASGEPVFIPRIPLFPLDMPFQYKCLQFLLRLSFVMSINKAQGQSLDVVGLNFAEPVFFQG</sequence>